<feature type="compositionally biased region" description="Polar residues" evidence="1">
    <location>
        <begin position="9"/>
        <end position="21"/>
    </location>
</feature>
<evidence type="ECO:0000313" key="2">
    <source>
        <dbReference type="EMBL" id="JAE10190.1"/>
    </source>
</evidence>
<dbReference type="AlphaFoldDB" id="A0A0A9FAZ8"/>
<evidence type="ECO:0000256" key="1">
    <source>
        <dbReference type="SAM" id="MobiDB-lite"/>
    </source>
</evidence>
<proteinExistence type="predicted"/>
<reference evidence="2" key="1">
    <citation type="submission" date="2014-09" db="EMBL/GenBank/DDBJ databases">
        <authorList>
            <person name="Magalhaes I.L.F."/>
            <person name="Oliveira U."/>
            <person name="Santos F.R."/>
            <person name="Vidigal T.H.D.A."/>
            <person name="Brescovit A.D."/>
            <person name="Santos A.J."/>
        </authorList>
    </citation>
    <scope>NUCLEOTIDE SEQUENCE</scope>
    <source>
        <tissue evidence="2">Shoot tissue taken approximately 20 cm above the soil surface</tissue>
    </source>
</reference>
<protein>
    <submittedName>
        <fullName evidence="2">Uncharacterized protein</fullName>
    </submittedName>
</protein>
<organism evidence="2">
    <name type="scientific">Arundo donax</name>
    <name type="common">Giant reed</name>
    <name type="synonym">Donax arundinaceus</name>
    <dbReference type="NCBI Taxonomy" id="35708"/>
    <lineage>
        <taxon>Eukaryota</taxon>
        <taxon>Viridiplantae</taxon>
        <taxon>Streptophyta</taxon>
        <taxon>Embryophyta</taxon>
        <taxon>Tracheophyta</taxon>
        <taxon>Spermatophyta</taxon>
        <taxon>Magnoliopsida</taxon>
        <taxon>Liliopsida</taxon>
        <taxon>Poales</taxon>
        <taxon>Poaceae</taxon>
        <taxon>PACMAD clade</taxon>
        <taxon>Arundinoideae</taxon>
        <taxon>Arundineae</taxon>
        <taxon>Arundo</taxon>
    </lineage>
</organism>
<accession>A0A0A9FAZ8</accession>
<name>A0A0A9FAZ8_ARUDO</name>
<dbReference type="EMBL" id="GBRH01187706">
    <property type="protein sequence ID" value="JAE10190.1"/>
    <property type="molecule type" value="Transcribed_RNA"/>
</dbReference>
<feature type="region of interest" description="Disordered" evidence="1">
    <location>
        <begin position="1"/>
        <end position="43"/>
    </location>
</feature>
<feature type="compositionally biased region" description="Basic residues" evidence="1">
    <location>
        <begin position="25"/>
        <end position="43"/>
    </location>
</feature>
<reference evidence="2" key="2">
    <citation type="journal article" date="2015" name="Data Brief">
        <title>Shoot transcriptome of the giant reed, Arundo donax.</title>
        <authorList>
            <person name="Barrero R.A."/>
            <person name="Guerrero F.D."/>
            <person name="Moolhuijzen P."/>
            <person name="Goolsby J.A."/>
            <person name="Tidwell J."/>
            <person name="Bellgard S.E."/>
            <person name="Bellgard M.I."/>
        </authorList>
    </citation>
    <scope>NUCLEOTIDE SEQUENCE</scope>
    <source>
        <tissue evidence="2">Shoot tissue taken approximately 20 cm above the soil surface</tissue>
    </source>
</reference>
<sequence length="43" mass="4844">MPRPPARTSRASTSCRIPSNAGSLRGRRSWSRRRGRPSGRHAR</sequence>